<dbReference type="GO" id="GO:0016020">
    <property type="term" value="C:membrane"/>
    <property type="evidence" value="ECO:0007669"/>
    <property type="project" value="InterPro"/>
</dbReference>
<feature type="chain" id="PRO_5017487054" description="FtsX extracellular domain-containing protein" evidence="1">
    <location>
        <begin position="21"/>
        <end position="234"/>
    </location>
</feature>
<keyword evidence="1" id="KW-0732">Signal</keyword>
<feature type="signal peptide" evidence="1">
    <location>
        <begin position="1"/>
        <end position="20"/>
    </location>
</feature>
<dbReference type="PANTHER" id="PTHR47755:SF1">
    <property type="entry name" value="CELL DIVISION PROTEIN FTSX"/>
    <property type="match status" value="1"/>
</dbReference>
<evidence type="ECO:0000313" key="4">
    <source>
        <dbReference type="Proteomes" id="UP000279968"/>
    </source>
</evidence>
<dbReference type="Proteomes" id="UP000279968">
    <property type="component" value="Unassembled WGS sequence"/>
</dbReference>
<dbReference type="InterPro" id="IPR004513">
    <property type="entry name" value="FtsX"/>
</dbReference>
<keyword evidence="4" id="KW-1185">Reference proteome</keyword>
<feature type="domain" description="FtsX extracellular" evidence="2">
    <location>
        <begin position="31"/>
        <end position="121"/>
    </location>
</feature>
<dbReference type="EMBL" id="RBAN01000004">
    <property type="protein sequence ID" value="RKN52896.1"/>
    <property type="molecule type" value="Genomic_DNA"/>
</dbReference>
<evidence type="ECO:0000256" key="1">
    <source>
        <dbReference type="SAM" id="SignalP"/>
    </source>
</evidence>
<feature type="domain" description="FtsX extracellular" evidence="2">
    <location>
        <begin position="137"/>
        <end position="216"/>
    </location>
</feature>
<sequence length="234" mass="25335">MRRIAPILACLLLLTLPACASEPEPTGPTGVTVFLDNEVTAEQKTAVEQRLRSMPSVREVTLETRDEAYERSKEMMKDRPDLLAAMRPEHMPESFRASVTDPTIAEAVELAMAGVDGVDEVTLGSTEMDPPPSRIGVVVELETAIASDRRTAVEDAVHALPQADSVAFEDGDAAYERLRQRCEGNGELVAQLDPELARPSLRFQLHVEGKAPGLADLLKLDGVDGLRVVPVSAL</sequence>
<dbReference type="InterPro" id="IPR040690">
    <property type="entry name" value="FtsX_ECD"/>
</dbReference>
<dbReference type="Pfam" id="PF18075">
    <property type="entry name" value="FtsX_ECD"/>
    <property type="match status" value="2"/>
</dbReference>
<dbReference type="Gene3D" id="3.30.70.3040">
    <property type="match status" value="2"/>
</dbReference>
<dbReference type="GO" id="GO:0051301">
    <property type="term" value="P:cell division"/>
    <property type="evidence" value="ECO:0007669"/>
    <property type="project" value="InterPro"/>
</dbReference>
<comment type="caution">
    <text evidence="3">The sequence shown here is derived from an EMBL/GenBank/DDBJ whole genome shotgun (WGS) entry which is preliminary data.</text>
</comment>
<name>A0A3A9ZZZ5_9ACTN</name>
<dbReference type="OrthoDB" id="3363925at2"/>
<dbReference type="AlphaFoldDB" id="A0A3A9ZZZ5"/>
<reference evidence="3 4" key="1">
    <citation type="journal article" date="2015" name="Int. J. Syst. Evol. Microbiol.">
        <title>Micromonospora costi sp. nov., isolated from a leaf of Costus speciosus.</title>
        <authorList>
            <person name="Thawai C."/>
        </authorList>
    </citation>
    <scope>NUCLEOTIDE SEQUENCE [LARGE SCALE GENOMIC DNA]</scope>
    <source>
        <strain evidence="3 4">CS1-12</strain>
    </source>
</reference>
<evidence type="ECO:0000259" key="2">
    <source>
        <dbReference type="Pfam" id="PF18075"/>
    </source>
</evidence>
<accession>A0A3A9ZZZ5</accession>
<organism evidence="3 4">
    <name type="scientific">Micromonospora costi</name>
    <dbReference type="NCBI Taxonomy" id="1530042"/>
    <lineage>
        <taxon>Bacteria</taxon>
        <taxon>Bacillati</taxon>
        <taxon>Actinomycetota</taxon>
        <taxon>Actinomycetes</taxon>
        <taxon>Micromonosporales</taxon>
        <taxon>Micromonosporaceae</taxon>
        <taxon>Micromonospora</taxon>
    </lineage>
</organism>
<dbReference type="RefSeq" id="WP_120781803.1">
    <property type="nucleotide sequence ID" value="NZ_JBHLUP010000002.1"/>
</dbReference>
<evidence type="ECO:0000313" key="3">
    <source>
        <dbReference type="EMBL" id="RKN52896.1"/>
    </source>
</evidence>
<protein>
    <recommendedName>
        <fullName evidence="2">FtsX extracellular domain-containing protein</fullName>
    </recommendedName>
</protein>
<gene>
    <name evidence="3" type="ORF">D7193_24110</name>
</gene>
<proteinExistence type="predicted"/>
<dbReference type="PANTHER" id="PTHR47755">
    <property type="entry name" value="CELL DIVISION PROTEIN FTSX"/>
    <property type="match status" value="1"/>
</dbReference>